<dbReference type="Gramene" id="OE9A093436T1">
    <property type="protein sequence ID" value="OE9A093436C1"/>
    <property type="gene ID" value="OE9A093436"/>
</dbReference>
<dbReference type="Proteomes" id="UP000594638">
    <property type="component" value="Unassembled WGS sequence"/>
</dbReference>
<gene>
    <name evidence="2" type="ORF">OLEA9_A093436</name>
</gene>
<feature type="compositionally biased region" description="Polar residues" evidence="1">
    <location>
        <begin position="113"/>
        <end position="122"/>
    </location>
</feature>
<dbReference type="OrthoDB" id="28737at2759"/>
<evidence type="ECO:0000313" key="2">
    <source>
        <dbReference type="EMBL" id="CAA3005141.1"/>
    </source>
</evidence>
<name>A0A8S0TK18_OLEEU</name>
<protein>
    <submittedName>
        <fullName evidence="2">Uncharacterized protein</fullName>
    </submittedName>
</protein>
<sequence>MEFTINWLIQKNKLWKPVFRKEEAIGIDQNHFDPARKITLDSFLEGFFSNFTRRLVHLEMILLRLLSLPLLMKLSSKRLKSKTPANEASSSGISSFDHTVPETMTRKKHYVGKNSSNSNARS</sequence>
<accession>A0A8S0TK18</accession>
<dbReference type="EMBL" id="CACTIH010007243">
    <property type="protein sequence ID" value="CAA3005141.1"/>
    <property type="molecule type" value="Genomic_DNA"/>
</dbReference>
<keyword evidence="3" id="KW-1185">Reference proteome</keyword>
<feature type="compositionally biased region" description="Polar residues" evidence="1">
    <location>
        <begin position="83"/>
        <end position="97"/>
    </location>
</feature>
<comment type="caution">
    <text evidence="2">The sequence shown here is derived from an EMBL/GenBank/DDBJ whole genome shotgun (WGS) entry which is preliminary data.</text>
</comment>
<feature type="region of interest" description="Disordered" evidence="1">
    <location>
        <begin position="81"/>
        <end position="122"/>
    </location>
</feature>
<organism evidence="2 3">
    <name type="scientific">Olea europaea subsp. europaea</name>
    <dbReference type="NCBI Taxonomy" id="158383"/>
    <lineage>
        <taxon>Eukaryota</taxon>
        <taxon>Viridiplantae</taxon>
        <taxon>Streptophyta</taxon>
        <taxon>Embryophyta</taxon>
        <taxon>Tracheophyta</taxon>
        <taxon>Spermatophyta</taxon>
        <taxon>Magnoliopsida</taxon>
        <taxon>eudicotyledons</taxon>
        <taxon>Gunneridae</taxon>
        <taxon>Pentapetalae</taxon>
        <taxon>asterids</taxon>
        <taxon>lamiids</taxon>
        <taxon>Lamiales</taxon>
        <taxon>Oleaceae</taxon>
        <taxon>Oleeae</taxon>
        <taxon>Olea</taxon>
    </lineage>
</organism>
<evidence type="ECO:0000256" key="1">
    <source>
        <dbReference type="SAM" id="MobiDB-lite"/>
    </source>
</evidence>
<reference evidence="2 3" key="1">
    <citation type="submission" date="2019-12" db="EMBL/GenBank/DDBJ databases">
        <authorList>
            <person name="Alioto T."/>
            <person name="Alioto T."/>
            <person name="Gomez Garrido J."/>
        </authorList>
    </citation>
    <scope>NUCLEOTIDE SEQUENCE [LARGE SCALE GENOMIC DNA]</scope>
</reference>
<proteinExistence type="predicted"/>
<dbReference type="AlphaFoldDB" id="A0A8S0TK18"/>
<evidence type="ECO:0000313" key="3">
    <source>
        <dbReference type="Proteomes" id="UP000594638"/>
    </source>
</evidence>